<protein>
    <submittedName>
        <fullName evidence="1">Uncharacterized protein</fullName>
    </submittedName>
</protein>
<name>A0A1Y3GFB5_9EURY</name>
<organism evidence="1 2">
    <name type="scientific">Methanonatronarchaeum thermophilum</name>
    <dbReference type="NCBI Taxonomy" id="1927129"/>
    <lineage>
        <taxon>Archaea</taxon>
        <taxon>Methanobacteriati</taxon>
        <taxon>Methanobacteriota</taxon>
        <taxon>Methanonatronarchaeia</taxon>
        <taxon>Methanonatronarchaeales</taxon>
        <taxon>Methanonatronarchaeaceae</taxon>
        <taxon>Methanonatronarchaeum</taxon>
    </lineage>
</organism>
<sequence>MKTKTNIKREITKKDLDLCSLEIHDALESRIERMKKETSDITTNHCPLTIHNGLESRIERINKY</sequence>
<reference evidence="1 2" key="1">
    <citation type="submission" date="2016-12" db="EMBL/GenBank/DDBJ databases">
        <title>Discovery of methanogenic haloarchaea.</title>
        <authorList>
            <person name="Sorokin D.Y."/>
            <person name="Makarova K.S."/>
            <person name="Abbas B."/>
            <person name="Ferrer M."/>
            <person name="Golyshin P.N."/>
        </authorList>
    </citation>
    <scope>NUCLEOTIDE SEQUENCE [LARGE SCALE GENOMIC DNA]</scope>
    <source>
        <strain evidence="1">AMET1</strain>
    </source>
</reference>
<gene>
    <name evidence="1" type="ORF">AMET1_1058</name>
</gene>
<evidence type="ECO:0000313" key="1">
    <source>
        <dbReference type="EMBL" id="OUJ18155.1"/>
    </source>
</evidence>
<dbReference type="Proteomes" id="UP000195137">
    <property type="component" value="Unassembled WGS sequence"/>
</dbReference>
<comment type="caution">
    <text evidence="1">The sequence shown here is derived from an EMBL/GenBank/DDBJ whole genome shotgun (WGS) entry which is preliminary data.</text>
</comment>
<dbReference type="EMBL" id="MRZU01000004">
    <property type="protein sequence ID" value="OUJ18155.1"/>
    <property type="molecule type" value="Genomic_DNA"/>
</dbReference>
<proteinExistence type="predicted"/>
<dbReference type="AlphaFoldDB" id="A0A1Y3GFB5"/>
<evidence type="ECO:0000313" key="2">
    <source>
        <dbReference type="Proteomes" id="UP000195137"/>
    </source>
</evidence>
<accession>A0A1Y3GFB5</accession>
<dbReference type="RefSeq" id="WP_086637450.1">
    <property type="nucleotide sequence ID" value="NZ_MRZU01000004.1"/>
</dbReference>
<keyword evidence="2" id="KW-1185">Reference proteome</keyword>